<organism evidence="1">
    <name type="scientific">Siphoviridae sp. ctdHi7</name>
    <dbReference type="NCBI Taxonomy" id="2825577"/>
    <lineage>
        <taxon>Viruses</taxon>
        <taxon>Duplodnaviria</taxon>
        <taxon>Heunggongvirae</taxon>
        <taxon>Uroviricota</taxon>
        <taxon>Caudoviricetes</taxon>
    </lineage>
</organism>
<proteinExistence type="predicted"/>
<evidence type="ECO:0000313" key="1">
    <source>
        <dbReference type="EMBL" id="DAF88434.1"/>
    </source>
</evidence>
<protein>
    <submittedName>
        <fullName evidence="1">Uncharacterized protein</fullName>
    </submittedName>
</protein>
<sequence>MNMTDNIQKLVDLTKEHPDLPIVAMVDGEIVGGDDYGRWLGSVGNVELGEYVLFDDRFIDDREEFKEKYYDYNDDELCEKFGYEPGINEYTLKNGHCTRKRYEENKENEKHLEAYLDEVAERAFKAAIIVNIDLPDDVETFEEGVK</sequence>
<accession>A0A8S5U1X5</accession>
<name>A0A8S5U1X5_9CAUD</name>
<reference evidence="1" key="1">
    <citation type="journal article" date="2021" name="Proc. Natl. Acad. Sci. U.S.A.">
        <title>A Catalog of Tens of Thousands of Viruses from Human Metagenomes Reveals Hidden Associations with Chronic Diseases.</title>
        <authorList>
            <person name="Tisza M.J."/>
            <person name="Buck C.B."/>
        </authorList>
    </citation>
    <scope>NUCLEOTIDE SEQUENCE</scope>
    <source>
        <strain evidence="1">CtdHi7</strain>
    </source>
</reference>
<dbReference type="EMBL" id="BK015985">
    <property type="protein sequence ID" value="DAF88434.1"/>
    <property type="molecule type" value="Genomic_DNA"/>
</dbReference>